<keyword evidence="4" id="KW-0411">Iron-sulfur</keyword>
<dbReference type="AlphaFoldDB" id="A0A395LZI5"/>
<keyword evidence="3" id="KW-0408">Iron</keyword>
<dbReference type="GO" id="GO:0005737">
    <property type="term" value="C:cytoplasm"/>
    <property type="evidence" value="ECO:0007669"/>
    <property type="project" value="UniProtKB-ARBA"/>
</dbReference>
<organism evidence="6 7">
    <name type="scientific">Candidatus Thermochlorobacter aerophilus</name>
    <dbReference type="NCBI Taxonomy" id="1868324"/>
    <lineage>
        <taxon>Bacteria</taxon>
        <taxon>Pseudomonadati</taxon>
        <taxon>Chlorobiota</taxon>
        <taxon>Chlorobiia</taxon>
        <taxon>Chlorobiales</taxon>
        <taxon>Candidatus Thermochlorobacteriaceae</taxon>
        <taxon>Candidatus Thermochlorobacter</taxon>
    </lineage>
</organism>
<evidence type="ECO:0000256" key="3">
    <source>
        <dbReference type="ARBA" id="ARBA00023004"/>
    </source>
</evidence>
<dbReference type="GO" id="GO:0051537">
    <property type="term" value="F:2 iron, 2 sulfur cluster binding"/>
    <property type="evidence" value="ECO:0007669"/>
    <property type="project" value="UniProtKB-KW"/>
</dbReference>
<accession>A0A395LZI5</accession>
<evidence type="ECO:0000256" key="2">
    <source>
        <dbReference type="ARBA" id="ARBA00022723"/>
    </source>
</evidence>
<proteinExistence type="predicted"/>
<evidence type="ECO:0000313" key="7">
    <source>
        <dbReference type="Proteomes" id="UP000266389"/>
    </source>
</evidence>
<dbReference type="Proteomes" id="UP000266389">
    <property type="component" value="Unassembled WGS sequence"/>
</dbReference>
<evidence type="ECO:0000313" key="6">
    <source>
        <dbReference type="EMBL" id="RFM23939.1"/>
    </source>
</evidence>
<dbReference type="SMART" id="SM00704">
    <property type="entry name" value="ZnF_CDGSH"/>
    <property type="match status" value="1"/>
</dbReference>
<feature type="domain" description="Iron-binding zinc finger CDGSH type" evidence="5">
    <location>
        <begin position="24"/>
        <end position="61"/>
    </location>
</feature>
<evidence type="ECO:0000256" key="4">
    <source>
        <dbReference type="ARBA" id="ARBA00023014"/>
    </source>
</evidence>
<protein>
    <submittedName>
        <fullName evidence="6">CDGSH iron-sulfur domain-containing protein</fullName>
    </submittedName>
</protein>
<dbReference type="InterPro" id="IPR042216">
    <property type="entry name" value="MitoNEET_CISD"/>
</dbReference>
<dbReference type="EMBL" id="PHFL01000051">
    <property type="protein sequence ID" value="RFM23939.1"/>
    <property type="molecule type" value="Genomic_DNA"/>
</dbReference>
<comment type="caution">
    <text evidence="6">The sequence shown here is derived from an EMBL/GenBank/DDBJ whole genome shotgun (WGS) entry which is preliminary data.</text>
</comment>
<dbReference type="GO" id="GO:0046872">
    <property type="term" value="F:metal ion binding"/>
    <property type="evidence" value="ECO:0007669"/>
    <property type="project" value="UniProtKB-KW"/>
</dbReference>
<reference evidence="6 7" key="1">
    <citation type="journal article" date="2011" name="ISME J.">
        <title>Community ecology of hot spring cyanobacterial mats: predominant populations and their functional potential.</title>
        <authorList>
            <person name="Klatt C.G."/>
            <person name="Wood J.M."/>
            <person name="Rusch D.B."/>
            <person name="Bateson M.M."/>
            <person name="Hamamura N."/>
            <person name="Heidelberg J.F."/>
            <person name="Grossman A.R."/>
            <person name="Bhaya D."/>
            <person name="Cohan F.M."/>
            <person name="Kuhl M."/>
            <person name="Bryant D.A."/>
            <person name="Ward D.M."/>
        </authorList>
    </citation>
    <scope>NUCLEOTIDE SEQUENCE [LARGE SCALE GENOMIC DNA]</scope>
    <source>
        <strain evidence="6">OS</strain>
    </source>
</reference>
<evidence type="ECO:0000259" key="5">
    <source>
        <dbReference type="SMART" id="SM00704"/>
    </source>
</evidence>
<dbReference type="Pfam" id="PF09360">
    <property type="entry name" value="zf-CDGSH"/>
    <property type="match status" value="1"/>
</dbReference>
<dbReference type="Gene3D" id="3.40.5.90">
    <property type="entry name" value="CDGSH iron-sulfur domain, mitoNEET-type"/>
    <property type="match status" value="1"/>
</dbReference>
<keyword evidence="1" id="KW-0001">2Fe-2S</keyword>
<sequence length="70" mass="7533">MSVKITVINNGPLKVEGDVQISDASGATFDLSGKTTVFLCRCGYSQRKPFCDGAHRAHNFVSEVKAETAK</sequence>
<name>A0A395LZI5_9BACT</name>
<gene>
    <name evidence="6" type="ORF">D0433_08440</name>
</gene>
<dbReference type="InterPro" id="IPR018967">
    <property type="entry name" value="FeS-contain_CDGSH-typ"/>
</dbReference>
<keyword evidence="2" id="KW-0479">Metal-binding</keyword>
<evidence type="ECO:0000256" key="1">
    <source>
        <dbReference type="ARBA" id="ARBA00022714"/>
    </source>
</evidence>